<feature type="transmembrane region" description="Helical" evidence="4">
    <location>
        <begin position="79"/>
        <end position="99"/>
    </location>
</feature>
<dbReference type="InterPro" id="IPR020846">
    <property type="entry name" value="MFS_dom"/>
</dbReference>
<evidence type="ECO:0000256" key="4">
    <source>
        <dbReference type="SAM" id="Phobius"/>
    </source>
</evidence>
<feature type="transmembrane region" description="Helical" evidence="4">
    <location>
        <begin position="312"/>
        <end position="335"/>
    </location>
</feature>
<feature type="transmembrane region" description="Helical" evidence="4">
    <location>
        <begin position="378"/>
        <end position="398"/>
    </location>
</feature>
<dbReference type="GO" id="GO:0022857">
    <property type="term" value="F:transmembrane transporter activity"/>
    <property type="evidence" value="ECO:0007669"/>
    <property type="project" value="InterPro"/>
</dbReference>
<keyword evidence="2 4" id="KW-1133">Transmembrane helix</keyword>
<dbReference type="InterPro" id="IPR011701">
    <property type="entry name" value="MFS"/>
</dbReference>
<dbReference type="AlphaFoldDB" id="A0A4Y8AB63"/>
<feature type="domain" description="Major facilitator superfamily (MFS) profile" evidence="5">
    <location>
        <begin position="215"/>
        <end position="419"/>
    </location>
</feature>
<evidence type="ECO:0000313" key="9">
    <source>
        <dbReference type="Proteomes" id="UP000583101"/>
    </source>
</evidence>
<gene>
    <name evidence="7" type="ORF">E2R65_11335</name>
    <name evidence="6" type="ORF">GGR35_002095</name>
</gene>
<accession>A0A4Y8AB63</accession>
<dbReference type="EMBL" id="SNQG01000004">
    <property type="protein sequence ID" value="TEW65730.1"/>
    <property type="molecule type" value="Genomic_DNA"/>
</dbReference>
<feature type="transmembrane region" description="Helical" evidence="4">
    <location>
        <begin position="223"/>
        <end position="244"/>
    </location>
</feature>
<keyword evidence="9" id="KW-1185">Reference proteome</keyword>
<evidence type="ECO:0000259" key="5">
    <source>
        <dbReference type="PROSITE" id="PS50850"/>
    </source>
</evidence>
<dbReference type="OrthoDB" id="9812574at2"/>
<keyword evidence="1 4" id="KW-0812">Transmembrane</keyword>
<dbReference type="Proteomes" id="UP000583101">
    <property type="component" value="Unassembled WGS sequence"/>
</dbReference>
<reference evidence="6 9" key="3">
    <citation type="submission" date="2020-08" db="EMBL/GenBank/DDBJ databases">
        <title>Genomic Encyclopedia of Type Strains, Phase IV (KMG-IV): sequencing the most valuable type-strain genomes for metagenomic binning, comparative biology and taxonomic classification.</title>
        <authorList>
            <person name="Goeker M."/>
        </authorList>
    </citation>
    <scope>NUCLEOTIDE SEQUENCE [LARGE SCALE GENOMIC DNA]</scope>
    <source>
        <strain evidence="6 9">DSM 100995</strain>
    </source>
</reference>
<name>A0A4Y8AB63_9SPHI</name>
<feature type="transmembrane region" description="Helical" evidence="4">
    <location>
        <begin position="105"/>
        <end position="126"/>
    </location>
</feature>
<sequence>MNSKTPTNTKKHSLNCLNWLNFSAADVATGLGPFLAVYLASNLHWNPSQIGVAIGAMSFATVIAQSPAGWLCDVSKKKRLGIVVVSITIGIAGFCMLFFPNFYAVIICQIAIGVAAAFFAPVLIALAMGIAGRNNFDNTISKNQTFNHAGNVVSAILIGVLGKLTHNAGIFYGLALFCLMSIIFSLSIKEEDINHEAASAAGDKKGTEPKKTSFLDMLKNKGFLILLFSAVLFHFANAAMLPLVGQELGKARTSNASLYMSACIVLAQLVMVPMSFMSGRWAATGRKKLMMIAFFILPIRGILYTFGKGAIYLVSIQILDGVAGGIFSVVSILIVSDLFCGTGKDNFAQGILAAAIGLGASLSNVISGYIVKASGFNFGFYVLSALALVAFLLFWAMMPETVSCADEKPGNKDMKLNLA</sequence>
<reference evidence="7" key="2">
    <citation type="submission" date="2019-03" db="EMBL/GenBank/DDBJ databases">
        <authorList>
            <person name="Yan Y.-Q."/>
            <person name="Du Z.-J."/>
        </authorList>
    </citation>
    <scope>NUCLEOTIDE SEQUENCE</scope>
    <source>
        <strain evidence="7">PP-F2FG21</strain>
    </source>
</reference>
<dbReference type="PANTHER" id="PTHR23539">
    <property type="entry name" value="MFS TRANSPORTER"/>
    <property type="match status" value="1"/>
</dbReference>
<dbReference type="EMBL" id="JACIEG010000003">
    <property type="protein sequence ID" value="MBB3969492.1"/>
    <property type="molecule type" value="Genomic_DNA"/>
</dbReference>
<evidence type="ECO:0000256" key="3">
    <source>
        <dbReference type="ARBA" id="ARBA00023136"/>
    </source>
</evidence>
<evidence type="ECO:0000313" key="7">
    <source>
        <dbReference type="EMBL" id="TEW65730.1"/>
    </source>
</evidence>
<feature type="transmembrane region" description="Helical" evidence="4">
    <location>
        <begin position="289"/>
        <end position="306"/>
    </location>
</feature>
<dbReference type="RefSeq" id="WP_134336599.1">
    <property type="nucleotide sequence ID" value="NZ_BMCZ01000002.1"/>
</dbReference>
<evidence type="ECO:0000256" key="2">
    <source>
        <dbReference type="ARBA" id="ARBA00022989"/>
    </source>
</evidence>
<evidence type="ECO:0000313" key="6">
    <source>
        <dbReference type="EMBL" id="MBB3969492.1"/>
    </source>
</evidence>
<keyword evidence="3 4" id="KW-0472">Membrane</keyword>
<dbReference type="InterPro" id="IPR036259">
    <property type="entry name" value="MFS_trans_sf"/>
</dbReference>
<proteinExistence type="predicted"/>
<organism evidence="7 8">
    <name type="scientific">Mucilaginibacter phyllosphaerae</name>
    <dbReference type="NCBI Taxonomy" id="1812349"/>
    <lineage>
        <taxon>Bacteria</taxon>
        <taxon>Pseudomonadati</taxon>
        <taxon>Bacteroidota</taxon>
        <taxon>Sphingobacteriia</taxon>
        <taxon>Sphingobacteriales</taxon>
        <taxon>Sphingobacteriaceae</taxon>
        <taxon>Mucilaginibacter</taxon>
    </lineage>
</organism>
<feature type="transmembrane region" description="Helical" evidence="4">
    <location>
        <begin position="256"/>
        <end position="277"/>
    </location>
</feature>
<dbReference type="Pfam" id="PF07690">
    <property type="entry name" value="MFS_1"/>
    <property type="match status" value="1"/>
</dbReference>
<evidence type="ECO:0000313" key="8">
    <source>
        <dbReference type="Proteomes" id="UP000297248"/>
    </source>
</evidence>
<reference evidence="7 8" key="1">
    <citation type="journal article" date="2016" name="Int. J. Syst. Evol. Microbiol.">
        <title>Proposal of Mucilaginibacter phyllosphaerae sp. nov. isolated from the phyllosphere of Galium album.</title>
        <authorList>
            <person name="Aydogan E.L."/>
            <person name="Busse H.J."/>
            <person name="Moser G."/>
            <person name="Muller C."/>
            <person name="Kampfer P."/>
            <person name="Glaeser S.P."/>
        </authorList>
    </citation>
    <scope>NUCLEOTIDE SEQUENCE [LARGE SCALE GENOMIC DNA]</scope>
    <source>
        <strain evidence="7 8">PP-F2FG21</strain>
    </source>
</reference>
<feature type="transmembrane region" description="Helical" evidence="4">
    <location>
        <begin position="347"/>
        <end position="366"/>
    </location>
</feature>
<protein>
    <submittedName>
        <fullName evidence="6">MFS family permease</fullName>
    </submittedName>
    <submittedName>
        <fullName evidence="7">MFS transporter</fullName>
    </submittedName>
</protein>
<evidence type="ECO:0000256" key="1">
    <source>
        <dbReference type="ARBA" id="ARBA00022692"/>
    </source>
</evidence>
<comment type="caution">
    <text evidence="7">The sequence shown here is derived from an EMBL/GenBank/DDBJ whole genome shotgun (WGS) entry which is preliminary data.</text>
</comment>
<dbReference type="SUPFAM" id="SSF103473">
    <property type="entry name" value="MFS general substrate transporter"/>
    <property type="match status" value="1"/>
</dbReference>
<feature type="transmembrane region" description="Helical" evidence="4">
    <location>
        <begin position="170"/>
        <end position="188"/>
    </location>
</feature>
<dbReference type="PANTHER" id="PTHR23539:SF1">
    <property type="entry name" value="MAJOR FACILITATOR SUPERFAMILY (MFS) PROFILE DOMAIN-CONTAINING PROTEIN"/>
    <property type="match status" value="1"/>
</dbReference>
<dbReference type="Gene3D" id="1.20.1250.20">
    <property type="entry name" value="MFS general substrate transporter like domains"/>
    <property type="match status" value="2"/>
</dbReference>
<dbReference type="PROSITE" id="PS50850">
    <property type="entry name" value="MFS"/>
    <property type="match status" value="1"/>
</dbReference>
<dbReference type="Proteomes" id="UP000297248">
    <property type="component" value="Unassembled WGS sequence"/>
</dbReference>
<feature type="transmembrane region" description="Helical" evidence="4">
    <location>
        <begin position="52"/>
        <end position="72"/>
    </location>
</feature>
<feature type="transmembrane region" description="Helical" evidence="4">
    <location>
        <begin position="20"/>
        <end position="40"/>
    </location>
</feature>